<comment type="caution">
    <text evidence="1">The sequence shown here is derived from an EMBL/GenBank/DDBJ whole genome shotgun (WGS) entry which is preliminary data.</text>
</comment>
<protein>
    <submittedName>
        <fullName evidence="1">Uncharacterized protein</fullName>
    </submittedName>
</protein>
<reference evidence="1" key="1">
    <citation type="submission" date="2021-03" db="EMBL/GenBank/DDBJ databases">
        <authorList>
            <person name="Tran Van P."/>
        </authorList>
    </citation>
    <scope>NUCLEOTIDE SEQUENCE</scope>
</reference>
<gene>
    <name evidence="1" type="ORF">TPAB3V08_LOCUS15696</name>
</gene>
<dbReference type="Proteomes" id="UP001153148">
    <property type="component" value="Unassembled WGS sequence"/>
</dbReference>
<evidence type="ECO:0000313" key="2">
    <source>
        <dbReference type="Proteomes" id="UP001153148"/>
    </source>
</evidence>
<sequence length="84" mass="9935">MALKRRCDANKTQVPTTQCTRYLLTIHTFTEKRDERVSQALVIDLQVLTCCYKRYLVLDLQVLTYCYKRYLVLDLQVLWAAQMG</sequence>
<dbReference type="EMBL" id="CAJPIN010101142">
    <property type="protein sequence ID" value="CAG2068753.1"/>
    <property type="molecule type" value="Genomic_DNA"/>
</dbReference>
<evidence type="ECO:0000313" key="1">
    <source>
        <dbReference type="EMBL" id="CAG2068753.1"/>
    </source>
</evidence>
<name>A0ABN7PLR0_TIMPD</name>
<proteinExistence type="predicted"/>
<keyword evidence="2" id="KW-1185">Reference proteome</keyword>
<organism evidence="1 2">
    <name type="scientific">Timema podura</name>
    <name type="common">Walking stick</name>
    <dbReference type="NCBI Taxonomy" id="61482"/>
    <lineage>
        <taxon>Eukaryota</taxon>
        <taxon>Metazoa</taxon>
        <taxon>Ecdysozoa</taxon>
        <taxon>Arthropoda</taxon>
        <taxon>Hexapoda</taxon>
        <taxon>Insecta</taxon>
        <taxon>Pterygota</taxon>
        <taxon>Neoptera</taxon>
        <taxon>Polyneoptera</taxon>
        <taxon>Phasmatodea</taxon>
        <taxon>Timematodea</taxon>
        <taxon>Timematoidea</taxon>
        <taxon>Timematidae</taxon>
        <taxon>Timema</taxon>
    </lineage>
</organism>
<accession>A0ABN7PLR0</accession>